<evidence type="ECO:0000256" key="6">
    <source>
        <dbReference type="ARBA" id="ARBA00022927"/>
    </source>
</evidence>
<dbReference type="Pfam" id="PF02416">
    <property type="entry name" value="TatA_B_E"/>
    <property type="match status" value="1"/>
</dbReference>
<dbReference type="PANTHER" id="PTHR33162:SF1">
    <property type="entry name" value="SEC-INDEPENDENT PROTEIN TRANSLOCASE PROTEIN TATA, CHLOROPLASTIC"/>
    <property type="match status" value="1"/>
</dbReference>
<comment type="function">
    <text evidence="10">Part of the twin-arginine translocation (Tat) system that transports large folded proteins containing a characteristic twin-arginine motif in their signal peptide across membranes. Together with TatC, TatB is part of a receptor directly interacting with Tat signal peptides. TatB may form an oligomeric binding site that transiently accommodates folded Tat precursor proteins before their translocation.</text>
</comment>
<dbReference type="GO" id="GO:0008320">
    <property type="term" value="F:protein transmembrane transporter activity"/>
    <property type="evidence" value="ECO:0007669"/>
    <property type="project" value="UniProtKB-UniRule"/>
</dbReference>
<evidence type="ECO:0000313" key="14">
    <source>
        <dbReference type="Proteomes" id="UP000477651"/>
    </source>
</evidence>
<keyword evidence="9 10" id="KW-0472">Membrane</keyword>
<reference evidence="13 14" key="1">
    <citation type="submission" date="2020-02" db="EMBL/GenBank/DDBJ databases">
        <title>Pelistega sp. NLN82 were isolated from wild rodents of the Hainan Island.</title>
        <authorList>
            <person name="Niu N."/>
            <person name="Zhou J."/>
        </authorList>
    </citation>
    <scope>NUCLEOTIDE SEQUENCE [LARGE SCALE GENOMIC DNA]</scope>
    <source>
        <strain evidence="13 14">NLN82</strain>
    </source>
</reference>
<dbReference type="HAMAP" id="MF_00237">
    <property type="entry name" value="TatB"/>
    <property type="match status" value="1"/>
</dbReference>
<evidence type="ECO:0000256" key="7">
    <source>
        <dbReference type="ARBA" id="ARBA00022989"/>
    </source>
</evidence>
<protein>
    <recommendedName>
        <fullName evidence="10">Sec-independent protein translocase protein TatB</fullName>
    </recommendedName>
</protein>
<keyword evidence="3 10" id="KW-1003">Cell membrane</keyword>
<accession>A0A6L9Y7V3</accession>
<dbReference type="AlphaFoldDB" id="A0A6L9Y7V3"/>
<evidence type="ECO:0000256" key="5">
    <source>
        <dbReference type="ARBA" id="ARBA00022692"/>
    </source>
</evidence>
<feature type="region of interest" description="Disordered" evidence="12">
    <location>
        <begin position="110"/>
        <end position="157"/>
    </location>
</feature>
<keyword evidence="6 10" id="KW-0653">Protein transport</keyword>
<evidence type="ECO:0000256" key="9">
    <source>
        <dbReference type="ARBA" id="ARBA00023136"/>
    </source>
</evidence>
<gene>
    <name evidence="10 13" type="primary">tatB</name>
    <name evidence="13" type="ORF">F9B74_09065</name>
</gene>
<keyword evidence="8 10" id="KW-0811">Translocation</keyword>
<keyword evidence="5 10" id="KW-0812">Transmembrane</keyword>
<comment type="caution">
    <text evidence="13">The sequence shown here is derived from an EMBL/GenBank/DDBJ whole genome shotgun (WGS) entry which is preliminary data.</text>
</comment>
<evidence type="ECO:0000256" key="11">
    <source>
        <dbReference type="SAM" id="Coils"/>
    </source>
</evidence>
<proteinExistence type="inferred from homology"/>
<evidence type="ECO:0000256" key="3">
    <source>
        <dbReference type="ARBA" id="ARBA00022475"/>
    </source>
</evidence>
<evidence type="ECO:0000313" key="13">
    <source>
        <dbReference type="EMBL" id="NEN76459.1"/>
    </source>
</evidence>
<evidence type="ECO:0000256" key="10">
    <source>
        <dbReference type="HAMAP-Rule" id="MF_00237"/>
    </source>
</evidence>
<dbReference type="Gene3D" id="1.20.5.3310">
    <property type="match status" value="1"/>
</dbReference>
<dbReference type="RefSeq" id="WP_163764877.1">
    <property type="nucleotide sequence ID" value="NZ_JAAGYR010000019.1"/>
</dbReference>
<comment type="subunit">
    <text evidence="10">The Tat system comprises two distinct complexes: a TatABC complex, containing multiple copies of TatA, TatB and TatC subunits, and a separate TatA complex, containing only TatA subunits. Substrates initially bind to the TatABC complex, which probably triggers association of the separate TatA complex to form the active translocon.</text>
</comment>
<evidence type="ECO:0000256" key="1">
    <source>
        <dbReference type="ARBA" id="ARBA00004167"/>
    </source>
</evidence>
<dbReference type="PRINTS" id="PR01506">
    <property type="entry name" value="TATBPROTEIN"/>
</dbReference>
<evidence type="ECO:0000256" key="12">
    <source>
        <dbReference type="SAM" id="MobiDB-lite"/>
    </source>
</evidence>
<dbReference type="PANTHER" id="PTHR33162">
    <property type="entry name" value="SEC-INDEPENDENT PROTEIN TRANSLOCASE PROTEIN TATA, CHLOROPLASTIC"/>
    <property type="match status" value="1"/>
</dbReference>
<dbReference type="GO" id="GO:0043953">
    <property type="term" value="P:protein transport by the Tat complex"/>
    <property type="evidence" value="ECO:0007669"/>
    <property type="project" value="UniProtKB-UniRule"/>
</dbReference>
<dbReference type="EMBL" id="JAAGYR010000019">
    <property type="protein sequence ID" value="NEN76459.1"/>
    <property type="molecule type" value="Genomic_DNA"/>
</dbReference>
<dbReference type="NCBIfam" id="TIGR01410">
    <property type="entry name" value="tatB"/>
    <property type="match status" value="1"/>
</dbReference>
<organism evidence="13 14">
    <name type="scientific">Pelistega ratti</name>
    <dbReference type="NCBI Taxonomy" id="2652177"/>
    <lineage>
        <taxon>Bacteria</taxon>
        <taxon>Pseudomonadati</taxon>
        <taxon>Pseudomonadota</taxon>
        <taxon>Betaproteobacteria</taxon>
        <taxon>Burkholderiales</taxon>
        <taxon>Alcaligenaceae</taxon>
        <taxon>Pelistega</taxon>
    </lineage>
</organism>
<sequence>MFGLSFSELFIIGIVALIVLGPERLPKVARTAGHLMGRVQRYVSDVKSDIQREMNIQELSQIKEDVKGAANQIRQNFDKAVADIKDPLLNLKNEIGDTSQQLKQAITQDLPDLSQLRPTKEGESPESPLLEDTSTKQQVSESLKPTDTNKAEDLLDQQALALKQEAISERHTTKEGNV</sequence>
<comment type="similarity">
    <text evidence="10">Belongs to the TatB family.</text>
</comment>
<feature type="compositionally biased region" description="Polar residues" evidence="12">
    <location>
        <begin position="135"/>
        <end position="146"/>
    </location>
</feature>
<keyword evidence="14" id="KW-1185">Reference proteome</keyword>
<evidence type="ECO:0000256" key="2">
    <source>
        <dbReference type="ARBA" id="ARBA00022448"/>
    </source>
</evidence>
<evidence type="ECO:0000256" key="4">
    <source>
        <dbReference type="ARBA" id="ARBA00022519"/>
    </source>
</evidence>
<keyword evidence="2 10" id="KW-0813">Transport</keyword>
<evidence type="ECO:0000256" key="8">
    <source>
        <dbReference type="ARBA" id="ARBA00023010"/>
    </source>
</evidence>
<dbReference type="InterPro" id="IPR018448">
    <property type="entry name" value="TatB"/>
</dbReference>
<feature type="coiled-coil region" evidence="11">
    <location>
        <begin position="56"/>
        <end position="108"/>
    </location>
</feature>
<keyword evidence="4" id="KW-0997">Cell inner membrane</keyword>
<comment type="subcellular location">
    <subcellularLocation>
        <location evidence="10">Cell membrane</location>
        <topology evidence="10">Single-pass membrane protein</topology>
    </subcellularLocation>
    <subcellularLocation>
        <location evidence="1">Membrane</location>
        <topology evidence="1">Single-pass membrane protein</topology>
    </subcellularLocation>
</comment>
<keyword evidence="11" id="KW-0175">Coiled coil</keyword>
<dbReference type="InterPro" id="IPR003369">
    <property type="entry name" value="TatA/B/E"/>
</dbReference>
<name>A0A6L9Y7V3_9BURK</name>
<dbReference type="Proteomes" id="UP000477651">
    <property type="component" value="Unassembled WGS sequence"/>
</dbReference>
<dbReference type="GO" id="GO:0033281">
    <property type="term" value="C:TAT protein transport complex"/>
    <property type="evidence" value="ECO:0007669"/>
    <property type="project" value="UniProtKB-UniRule"/>
</dbReference>
<keyword evidence="7 10" id="KW-1133">Transmembrane helix</keyword>